<evidence type="ECO:0000313" key="7">
    <source>
        <dbReference type="Proteomes" id="UP000243077"/>
    </source>
</evidence>
<dbReference type="AlphaFoldDB" id="A0A2L2BRH6"/>
<dbReference type="GO" id="GO:0030313">
    <property type="term" value="C:cell envelope"/>
    <property type="evidence" value="ECO:0007669"/>
    <property type="project" value="UniProtKB-SubCell"/>
</dbReference>
<evidence type="ECO:0000259" key="5">
    <source>
        <dbReference type="Pfam" id="PF13407"/>
    </source>
</evidence>
<name>A0A2L2BRH6_9MICO</name>
<gene>
    <name evidence="6" type="ORF">C3B54_111330</name>
</gene>
<evidence type="ECO:0000256" key="1">
    <source>
        <dbReference type="ARBA" id="ARBA00004196"/>
    </source>
</evidence>
<feature type="signal peptide" evidence="4">
    <location>
        <begin position="1"/>
        <end position="27"/>
    </location>
</feature>
<sequence length="332" mass="33967">MTITRKGLSGFAAAAALSLTLAGCAGGAEEAPVVEEETGASEETTTEEAAAVDCNIGMVQINQTAAFFTEMNKGAEEAAAEVGCELTISNANNDSAKQASDIENFVTQGVTGLIVVAIDVNGVLPGVQAAMDAGIKVVAIDAALEEGNYDTFVGVDNENAGAQMAQWAIDNGWAEGSYGVVGAKNSFIQNLREDSFRAAVDAAGATFTQSVSGDNVQEQAADAATNLVTAQPGLDFIYTTGEPATVGAVSALGENSDTKVIGWDLTAEVIAGLDSGTVVGVVQQDPYTEGIEGVKEIKALLEGAEPKGFIDVPITIVTTDNVDPYREIFPGG</sequence>
<dbReference type="KEGG" id="psai:C3B54_111330"/>
<reference evidence="6 7" key="1">
    <citation type="submission" date="2018-02" db="EMBL/GenBank/DDBJ databases">
        <title>Complete genome of the streamlined marine actinobacterium Pontimonas salivibrio CL-TW6 adapted to coastal planktonic lifestype.</title>
        <authorList>
            <person name="Cho B.C."/>
            <person name="Hardies S.C."/>
            <person name="Jang G.I."/>
            <person name="Hwang C.Y."/>
        </authorList>
    </citation>
    <scope>NUCLEOTIDE SEQUENCE [LARGE SCALE GENOMIC DNA]</scope>
    <source>
        <strain evidence="6 7">CL-TW6</strain>
    </source>
</reference>
<dbReference type="InterPro" id="IPR025997">
    <property type="entry name" value="SBP_2_dom"/>
</dbReference>
<evidence type="ECO:0000256" key="3">
    <source>
        <dbReference type="ARBA" id="ARBA00022729"/>
    </source>
</evidence>
<evidence type="ECO:0000256" key="2">
    <source>
        <dbReference type="ARBA" id="ARBA00007639"/>
    </source>
</evidence>
<keyword evidence="7" id="KW-1185">Reference proteome</keyword>
<dbReference type="Pfam" id="PF13407">
    <property type="entry name" value="Peripla_BP_4"/>
    <property type="match status" value="1"/>
</dbReference>
<dbReference type="Proteomes" id="UP000243077">
    <property type="component" value="Chromosome"/>
</dbReference>
<feature type="domain" description="Periplasmic binding protein" evidence="5">
    <location>
        <begin position="56"/>
        <end position="304"/>
    </location>
</feature>
<dbReference type="OrthoDB" id="9800520at2"/>
<dbReference type="PANTHER" id="PTHR46847:SF1">
    <property type="entry name" value="D-ALLOSE-BINDING PERIPLASMIC PROTEIN-RELATED"/>
    <property type="match status" value="1"/>
</dbReference>
<comment type="subcellular location">
    <subcellularLocation>
        <location evidence="1">Cell envelope</location>
    </subcellularLocation>
</comment>
<dbReference type="Gene3D" id="3.40.50.2300">
    <property type="match status" value="2"/>
</dbReference>
<dbReference type="RefSeq" id="WP_104913777.1">
    <property type="nucleotide sequence ID" value="NZ_CP026923.1"/>
</dbReference>
<protein>
    <submittedName>
        <fullName evidence="6">CUT2 ABC transporter substrate-binding lipoprotein</fullName>
    </submittedName>
</protein>
<proteinExistence type="inferred from homology"/>
<dbReference type="InterPro" id="IPR028082">
    <property type="entry name" value="Peripla_BP_I"/>
</dbReference>
<evidence type="ECO:0000256" key="4">
    <source>
        <dbReference type="SAM" id="SignalP"/>
    </source>
</evidence>
<keyword evidence="3 4" id="KW-0732">Signal</keyword>
<organism evidence="6 7">
    <name type="scientific">Pontimonas salivibrio</name>
    <dbReference type="NCBI Taxonomy" id="1159327"/>
    <lineage>
        <taxon>Bacteria</taxon>
        <taxon>Bacillati</taxon>
        <taxon>Actinomycetota</taxon>
        <taxon>Actinomycetes</taxon>
        <taxon>Micrococcales</taxon>
        <taxon>Microbacteriaceae</taxon>
        <taxon>Pontimonas</taxon>
    </lineage>
</organism>
<keyword evidence="6" id="KW-0449">Lipoprotein</keyword>
<dbReference type="EMBL" id="CP026923">
    <property type="protein sequence ID" value="AVG24276.1"/>
    <property type="molecule type" value="Genomic_DNA"/>
</dbReference>
<evidence type="ECO:0000313" key="6">
    <source>
        <dbReference type="EMBL" id="AVG24276.1"/>
    </source>
</evidence>
<accession>A0A2L2BRH6</accession>
<comment type="similarity">
    <text evidence="2">Belongs to the bacterial solute-binding protein 2 family.</text>
</comment>
<dbReference type="PROSITE" id="PS51257">
    <property type="entry name" value="PROKAR_LIPOPROTEIN"/>
    <property type="match status" value="1"/>
</dbReference>
<dbReference type="SUPFAM" id="SSF53822">
    <property type="entry name" value="Periplasmic binding protein-like I"/>
    <property type="match status" value="1"/>
</dbReference>
<dbReference type="PANTHER" id="PTHR46847">
    <property type="entry name" value="D-ALLOSE-BINDING PERIPLASMIC PROTEIN-RELATED"/>
    <property type="match status" value="1"/>
</dbReference>
<feature type="chain" id="PRO_5014604055" evidence="4">
    <location>
        <begin position="28"/>
        <end position="332"/>
    </location>
</feature>
<dbReference type="GO" id="GO:0030246">
    <property type="term" value="F:carbohydrate binding"/>
    <property type="evidence" value="ECO:0007669"/>
    <property type="project" value="UniProtKB-ARBA"/>
</dbReference>